<protein>
    <submittedName>
        <fullName evidence="2">Uncharacterized protein</fullName>
    </submittedName>
</protein>
<dbReference type="EMBL" id="CP052909">
    <property type="protein sequence ID" value="QNJ98860.1"/>
    <property type="molecule type" value="Genomic_DNA"/>
</dbReference>
<evidence type="ECO:0000313" key="3">
    <source>
        <dbReference type="Proteomes" id="UP000515514"/>
    </source>
</evidence>
<dbReference type="AlphaFoldDB" id="A0A7G8PWZ4"/>
<accession>A0A7G8PWZ4</accession>
<organism evidence="2 3">
    <name type="scientific">Constantimarinum furrinae</name>
    <dbReference type="NCBI Taxonomy" id="2562285"/>
    <lineage>
        <taxon>Bacteria</taxon>
        <taxon>Pseudomonadati</taxon>
        <taxon>Bacteroidota</taxon>
        <taxon>Flavobacteriia</taxon>
        <taxon>Flavobacteriales</taxon>
        <taxon>Flavobacteriaceae</taxon>
        <taxon>Altibacter/Constantimarinum group</taxon>
        <taxon>Constantimarinum</taxon>
    </lineage>
</organism>
<name>A0A7G8PWZ4_9FLAO</name>
<gene>
    <name evidence="2" type="ORF">ALE3EI_2319</name>
</gene>
<feature type="signal peptide" evidence="1">
    <location>
        <begin position="1"/>
        <end position="19"/>
    </location>
</feature>
<feature type="chain" id="PRO_5028893414" evidence="1">
    <location>
        <begin position="20"/>
        <end position="203"/>
    </location>
</feature>
<evidence type="ECO:0000313" key="2">
    <source>
        <dbReference type="EMBL" id="QNJ98860.1"/>
    </source>
</evidence>
<keyword evidence="1" id="KW-0732">Signal</keyword>
<sequence length="203" mass="23516">MIKYLCFAIAVLFAQSAMSQDEYGVQRPKSKISVSINDTEYTLTDGDTITHNGDRIIVKTSDHLTFDYGLLKFDYPNHFAFEYDEDIGYRNWTLDGNNYVVMYFEFRGDIEFKMLANEIVQRFGRENCEIKKDKFKLGDIELVGEKISVNIIGETLDYGLYEIKSDDNKTHFIAFQDSLNDYNEPTEEGIQTLKLIGETISKR</sequence>
<evidence type="ECO:0000256" key="1">
    <source>
        <dbReference type="SAM" id="SignalP"/>
    </source>
</evidence>
<dbReference type="Proteomes" id="UP000515514">
    <property type="component" value="Chromosome"/>
</dbReference>
<reference evidence="2 3" key="1">
    <citation type="submission" date="2020-04" db="EMBL/GenBank/DDBJ databases">
        <title>Genome sequence of Altibacter aquimarinus strain ALE3EI.</title>
        <authorList>
            <person name="Oh H.-M."/>
            <person name="Jang D."/>
        </authorList>
    </citation>
    <scope>NUCLEOTIDE SEQUENCE [LARGE SCALE GENOMIC DNA]</scope>
    <source>
        <strain evidence="2 3">ALE3EI</strain>
    </source>
</reference>
<keyword evidence="3" id="KW-1185">Reference proteome</keyword>
<dbReference type="RefSeq" id="WP_186988860.1">
    <property type="nucleotide sequence ID" value="NZ_CP052909.1"/>
</dbReference>
<proteinExistence type="predicted"/>
<dbReference type="KEGG" id="alti:ALE3EI_2319"/>